<dbReference type="SUPFAM" id="SSF56091">
    <property type="entry name" value="DNA ligase/mRNA capping enzyme, catalytic domain"/>
    <property type="match status" value="1"/>
</dbReference>
<evidence type="ECO:0000313" key="2">
    <source>
        <dbReference type="EMBL" id="KAF2865437.1"/>
    </source>
</evidence>
<gene>
    <name evidence="2" type="ORF">BDV95DRAFT_586395</name>
</gene>
<dbReference type="EMBL" id="JAADJZ010000033">
    <property type="protein sequence ID" value="KAF2865437.1"/>
    <property type="molecule type" value="Genomic_DNA"/>
</dbReference>
<dbReference type="OrthoDB" id="10005335at2759"/>
<comment type="caution">
    <text evidence="2">The sequence shown here is derived from an EMBL/GenBank/DDBJ whole genome shotgun (WGS) entry which is preliminary data.</text>
</comment>
<dbReference type="AlphaFoldDB" id="A0A7C8HYS9"/>
<sequence length="348" mass="39623">MATTTESTLYPKITTHVKDVVKTLKHKKRDPEHPEQEITLDPIVIRGTVKLHGTHADIVVHSDNTIVFQSRNQVNLLATADNGGFAAAMGKKTDTILALRDQYMARWAQLNPGQIPNSSEPVIIAGEWIGQGIQKDVGISRLSKRFVIVSTKINGQWVRDTDYENIEAYKDQIDNISRCGVYWRTLYPEDQQKTIDNLEELTEIVAARCPFAESFGIFGEGEGLVWKLEPYFSDADLWFKTKGGRFKPTFVPAPKKLADGAEEKREAAATVAKAWCSGQRLEQGWDILEENERNKKGIGKFLRWVQDDILLEEKGYIEEHQIEATLLKYEISAIAKPWYWERCQRAEE</sequence>
<organism evidence="2 3">
    <name type="scientific">Massariosphaeria phaeospora</name>
    <dbReference type="NCBI Taxonomy" id="100035"/>
    <lineage>
        <taxon>Eukaryota</taxon>
        <taxon>Fungi</taxon>
        <taxon>Dikarya</taxon>
        <taxon>Ascomycota</taxon>
        <taxon>Pezizomycotina</taxon>
        <taxon>Dothideomycetes</taxon>
        <taxon>Pleosporomycetidae</taxon>
        <taxon>Pleosporales</taxon>
        <taxon>Pleosporales incertae sedis</taxon>
        <taxon>Massariosphaeria</taxon>
    </lineage>
</organism>
<evidence type="ECO:0000259" key="1">
    <source>
        <dbReference type="Pfam" id="PF09414"/>
    </source>
</evidence>
<dbReference type="Proteomes" id="UP000481861">
    <property type="component" value="Unassembled WGS sequence"/>
</dbReference>
<dbReference type="InterPro" id="IPR021122">
    <property type="entry name" value="RNA_ligase_dom_REL/Rnl2"/>
</dbReference>
<proteinExistence type="predicted"/>
<feature type="domain" description="RNA ligase" evidence="1">
    <location>
        <begin position="47"/>
        <end position="241"/>
    </location>
</feature>
<name>A0A7C8HYS9_9PLEO</name>
<evidence type="ECO:0000313" key="3">
    <source>
        <dbReference type="Proteomes" id="UP000481861"/>
    </source>
</evidence>
<dbReference type="Pfam" id="PF09414">
    <property type="entry name" value="RNA_ligase"/>
    <property type="match status" value="1"/>
</dbReference>
<reference evidence="2 3" key="1">
    <citation type="submission" date="2020-01" db="EMBL/GenBank/DDBJ databases">
        <authorList>
            <consortium name="DOE Joint Genome Institute"/>
            <person name="Haridas S."/>
            <person name="Albert R."/>
            <person name="Binder M."/>
            <person name="Bloem J."/>
            <person name="Labutti K."/>
            <person name="Salamov A."/>
            <person name="Andreopoulos B."/>
            <person name="Baker S.E."/>
            <person name="Barry K."/>
            <person name="Bills G."/>
            <person name="Bluhm B.H."/>
            <person name="Cannon C."/>
            <person name="Castanera R."/>
            <person name="Culley D.E."/>
            <person name="Daum C."/>
            <person name="Ezra D."/>
            <person name="Gonzalez J.B."/>
            <person name="Henrissat B."/>
            <person name="Kuo A."/>
            <person name="Liang C."/>
            <person name="Lipzen A."/>
            <person name="Lutzoni F."/>
            <person name="Magnuson J."/>
            <person name="Mondo S."/>
            <person name="Nolan M."/>
            <person name="Ohm R."/>
            <person name="Pangilinan J."/>
            <person name="Park H.-J.H."/>
            <person name="Ramirez L."/>
            <person name="Alfaro M."/>
            <person name="Sun H."/>
            <person name="Tritt A."/>
            <person name="Yoshinaga Y."/>
            <person name="Zwiers L.-H.L."/>
            <person name="Turgeon B.G."/>
            <person name="Goodwin S.B."/>
            <person name="Spatafora J.W."/>
            <person name="Crous P.W."/>
            <person name="Grigoriev I.V."/>
        </authorList>
    </citation>
    <scope>NUCLEOTIDE SEQUENCE [LARGE SCALE GENOMIC DNA]</scope>
    <source>
        <strain evidence="2 3">CBS 611.86</strain>
    </source>
</reference>
<dbReference type="Gene3D" id="3.30.470.30">
    <property type="entry name" value="DNA ligase/mRNA capping enzyme"/>
    <property type="match status" value="1"/>
</dbReference>
<protein>
    <recommendedName>
        <fullName evidence="1">RNA ligase domain-containing protein</fullName>
    </recommendedName>
</protein>
<accession>A0A7C8HYS9</accession>
<keyword evidence="3" id="KW-1185">Reference proteome</keyword>